<evidence type="ECO:0000313" key="3">
    <source>
        <dbReference type="Proteomes" id="UP000287651"/>
    </source>
</evidence>
<evidence type="ECO:0000313" key="2">
    <source>
        <dbReference type="EMBL" id="RRT83852.1"/>
    </source>
</evidence>
<dbReference type="Proteomes" id="UP000287651">
    <property type="component" value="Unassembled WGS sequence"/>
</dbReference>
<reference evidence="2 3" key="1">
    <citation type="journal article" date="2014" name="Agronomy (Basel)">
        <title>A Draft Genome Sequence for Ensete ventricosum, the Drought-Tolerant Tree Against Hunger.</title>
        <authorList>
            <person name="Harrison J."/>
            <person name="Moore K.A."/>
            <person name="Paszkiewicz K."/>
            <person name="Jones T."/>
            <person name="Grant M."/>
            <person name="Ambacheew D."/>
            <person name="Muzemil S."/>
            <person name="Studholme D.J."/>
        </authorList>
    </citation>
    <scope>NUCLEOTIDE SEQUENCE [LARGE SCALE GENOMIC DNA]</scope>
</reference>
<feature type="compositionally biased region" description="Basic and acidic residues" evidence="1">
    <location>
        <begin position="94"/>
        <end position="109"/>
    </location>
</feature>
<accession>A0A427B5V7</accession>
<protein>
    <submittedName>
        <fullName evidence="2">Uncharacterized protein</fullName>
    </submittedName>
</protein>
<proteinExistence type="predicted"/>
<comment type="caution">
    <text evidence="2">The sequence shown here is derived from an EMBL/GenBank/DDBJ whole genome shotgun (WGS) entry which is preliminary data.</text>
</comment>
<organism evidence="2 3">
    <name type="scientific">Ensete ventricosum</name>
    <name type="common">Abyssinian banana</name>
    <name type="synonym">Musa ensete</name>
    <dbReference type="NCBI Taxonomy" id="4639"/>
    <lineage>
        <taxon>Eukaryota</taxon>
        <taxon>Viridiplantae</taxon>
        <taxon>Streptophyta</taxon>
        <taxon>Embryophyta</taxon>
        <taxon>Tracheophyta</taxon>
        <taxon>Spermatophyta</taxon>
        <taxon>Magnoliopsida</taxon>
        <taxon>Liliopsida</taxon>
        <taxon>Zingiberales</taxon>
        <taxon>Musaceae</taxon>
        <taxon>Ensete</taxon>
    </lineage>
</organism>
<name>A0A427B5V7_ENSVE</name>
<dbReference type="AlphaFoldDB" id="A0A427B5V7"/>
<evidence type="ECO:0000256" key="1">
    <source>
        <dbReference type="SAM" id="MobiDB-lite"/>
    </source>
</evidence>
<feature type="compositionally biased region" description="Polar residues" evidence="1">
    <location>
        <begin position="24"/>
        <end position="36"/>
    </location>
</feature>
<feature type="region of interest" description="Disordered" evidence="1">
    <location>
        <begin position="90"/>
        <end position="118"/>
    </location>
</feature>
<sequence length="132" mass="14012">MRNDVSCLYDTLSGRAATDRSIRTDNSQPYESTMLSVSPEVRSRARLTTHLPDAPFPTDVDELAHTGGTGRVNPPATTLSTTSFLALKGGPDVARTDAHSPVDPTDRRAGLSPPGGRNQCVGTHVESLLEAV</sequence>
<gene>
    <name evidence="2" type="ORF">B296_00000762</name>
</gene>
<dbReference type="EMBL" id="AMZH03000421">
    <property type="protein sequence ID" value="RRT83852.1"/>
    <property type="molecule type" value="Genomic_DNA"/>
</dbReference>
<feature type="region of interest" description="Disordered" evidence="1">
    <location>
        <begin position="19"/>
        <end position="78"/>
    </location>
</feature>